<protein>
    <submittedName>
        <fullName evidence="2">Uncharacterized protein</fullName>
    </submittedName>
</protein>
<evidence type="ECO:0000256" key="1">
    <source>
        <dbReference type="SAM" id="MobiDB-lite"/>
    </source>
</evidence>
<accession>A0AAN6SB14</accession>
<feature type="compositionally biased region" description="Polar residues" evidence="1">
    <location>
        <begin position="128"/>
        <end position="146"/>
    </location>
</feature>
<feature type="region of interest" description="Disordered" evidence="1">
    <location>
        <begin position="179"/>
        <end position="251"/>
    </location>
</feature>
<keyword evidence="3" id="KW-1185">Reference proteome</keyword>
<dbReference type="EMBL" id="MU859671">
    <property type="protein sequence ID" value="KAK3946593.1"/>
    <property type="molecule type" value="Genomic_DNA"/>
</dbReference>
<comment type="caution">
    <text evidence="2">The sequence shown here is derived from an EMBL/GenBank/DDBJ whole genome shotgun (WGS) entry which is preliminary data.</text>
</comment>
<evidence type="ECO:0000313" key="3">
    <source>
        <dbReference type="Proteomes" id="UP001303222"/>
    </source>
</evidence>
<feature type="compositionally biased region" description="Acidic residues" evidence="1">
    <location>
        <begin position="213"/>
        <end position="222"/>
    </location>
</feature>
<feature type="region of interest" description="Disordered" evidence="1">
    <location>
        <begin position="125"/>
        <end position="154"/>
    </location>
</feature>
<gene>
    <name evidence="2" type="ORF">QBC32DRAFT_319920</name>
</gene>
<dbReference type="AlphaFoldDB" id="A0AAN6SB14"/>
<name>A0AAN6SB14_9PEZI</name>
<organism evidence="2 3">
    <name type="scientific">Pseudoneurospora amorphoporcata</name>
    <dbReference type="NCBI Taxonomy" id="241081"/>
    <lineage>
        <taxon>Eukaryota</taxon>
        <taxon>Fungi</taxon>
        <taxon>Dikarya</taxon>
        <taxon>Ascomycota</taxon>
        <taxon>Pezizomycotina</taxon>
        <taxon>Sordariomycetes</taxon>
        <taxon>Sordariomycetidae</taxon>
        <taxon>Sordariales</taxon>
        <taxon>Sordariaceae</taxon>
        <taxon>Pseudoneurospora</taxon>
    </lineage>
</organism>
<sequence>MSNTANPATSKRPVCLKTTVDFLDRLCYQFDLRNNPEDKTALLHFIKSWENLEPWSEDATEETFTDSVVEQLNKLWYDTVAPTGEEFKPLQFGGDKDYIRRIRGEACNIEVAVCNIIGKEPPLEEQFTRTNSQTSARTDPSRSQSFSDEEGQQRESALLGRIVEFFQEHEKTLLLLQQERRQQQQQQQPHSSTQTHTCEHTEVSSGGVCQKCEEEDGGDSDGETVVPEDGRQPPRPFSVEDLARLFQPPSE</sequence>
<reference evidence="2" key="1">
    <citation type="journal article" date="2023" name="Mol. Phylogenet. Evol.">
        <title>Genome-scale phylogeny and comparative genomics of the fungal order Sordariales.</title>
        <authorList>
            <person name="Hensen N."/>
            <person name="Bonometti L."/>
            <person name="Westerberg I."/>
            <person name="Brannstrom I.O."/>
            <person name="Guillou S."/>
            <person name="Cros-Aarteil S."/>
            <person name="Calhoun S."/>
            <person name="Haridas S."/>
            <person name="Kuo A."/>
            <person name="Mondo S."/>
            <person name="Pangilinan J."/>
            <person name="Riley R."/>
            <person name="LaButti K."/>
            <person name="Andreopoulos B."/>
            <person name="Lipzen A."/>
            <person name="Chen C."/>
            <person name="Yan M."/>
            <person name="Daum C."/>
            <person name="Ng V."/>
            <person name="Clum A."/>
            <person name="Steindorff A."/>
            <person name="Ohm R.A."/>
            <person name="Martin F."/>
            <person name="Silar P."/>
            <person name="Natvig D.O."/>
            <person name="Lalanne C."/>
            <person name="Gautier V."/>
            <person name="Ament-Velasquez S.L."/>
            <person name="Kruys A."/>
            <person name="Hutchinson M.I."/>
            <person name="Powell A.J."/>
            <person name="Barry K."/>
            <person name="Miller A.N."/>
            <person name="Grigoriev I.V."/>
            <person name="Debuchy R."/>
            <person name="Gladieux P."/>
            <person name="Hiltunen Thoren M."/>
            <person name="Johannesson H."/>
        </authorList>
    </citation>
    <scope>NUCLEOTIDE SEQUENCE</scope>
    <source>
        <strain evidence="2">CBS 626.80</strain>
    </source>
</reference>
<proteinExistence type="predicted"/>
<dbReference type="Proteomes" id="UP001303222">
    <property type="component" value="Unassembled WGS sequence"/>
</dbReference>
<evidence type="ECO:0000313" key="2">
    <source>
        <dbReference type="EMBL" id="KAK3946593.1"/>
    </source>
</evidence>
<reference evidence="2" key="2">
    <citation type="submission" date="2023-06" db="EMBL/GenBank/DDBJ databases">
        <authorList>
            <consortium name="Lawrence Berkeley National Laboratory"/>
            <person name="Mondo S.J."/>
            <person name="Hensen N."/>
            <person name="Bonometti L."/>
            <person name="Westerberg I."/>
            <person name="Brannstrom I.O."/>
            <person name="Guillou S."/>
            <person name="Cros-Aarteil S."/>
            <person name="Calhoun S."/>
            <person name="Haridas S."/>
            <person name="Kuo A."/>
            <person name="Pangilinan J."/>
            <person name="Riley R."/>
            <person name="Labutti K."/>
            <person name="Andreopoulos B."/>
            <person name="Lipzen A."/>
            <person name="Chen C."/>
            <person name="Yanf M."/>
            <person name="Daum C."/>
            <person name="Ng V."/>
            <person name="Clum A."/>
            <person name="Steindorff A."/>
            <person name="Ohm R."/>
            <person name="Martin F."/>
            <person name="Silar P."/>
            <person name="Natvig D."/>
            <person name="Lalanne C."/>
            <person name="Gautier V."/>
            <person name="Ament-Velasquez S.L."/>
            <person name="Kruys A."/>
            <person name="Hutchinson M.I."/>
            <person name="Powell A.J."/>
            <person name="Barry K."/>
            <person name="Miller A.N."/>
            <person name="Grigoriev I.V."/>
            <person name="Debuchy R."/>
            <person name="Gladieux P."/>
            <person name="Thoren M.H."/>
            <person name="Johannesson H."/>
        </authorList>
    </citation>
    <scope>NUCLEOTIDE SEQUENCE</scope>
    <source>
        <strain evidence="2">CBS 626.80</strain>
    </source>
</reference>